<evidence type="ECO:0000256" key="1">
    <source>
        <dbReference type="ARBA" id="ARBA00004196"/>
    </source>
</evidence>
<dbReference type="GO" id="GO:0030313">
    <property type="term" value="C:cell envelope"/>
    <property type="evidence" value="ECO:0007669"/>
    <property type="project" value="UniProtKB-SubCell"/>
</dbReference>
<comment type="subcellular location">
    <subcellularLocation>
        <location evidence="1">Cell envelope</location>
    </subcellularLocation>
</comment>
<dbReference type="RefSeq" id="WP_124091511.1">
    <property type="nucleotide sequence ID" value="NZ_CBCRYA010000012.1"/>
</dbReference>
<dbReference type="Pfam" id="PF01297">
    <property type="entry name" value="ZnuA"/>
    <property type="match status" value="1"/>
</dbReference>
<protein>
    <submittedName>
        <fullName evidence="7">Manganese ABC transporter substrate-binding lipoprotein</fullName>
    </submittedName>
</protein>
<name>A0A3P5XD70_9MICC</name>
<evidence type="ECO:0000256" key="3">
    <source>
        <dbReference type="ARBA" id="ARBA00022723"/>
    </source>
</evidence>
<proteinExistence type="inferred from homology"/>
<evidence type="ECO:0000256" key="5">
    <source>
        <dbReference type="RuleBase" id="RU003512"/>
    </source>
</evidence>
<dbReference type="PRINTS" id="PR00690">
    <property type="entry name" value="ADHESNFAMILY"/>
</dbReference>
<keyword evidence="4 6" id="KW-0732">Signal</keyword>
<dbReference type="PRINTS" id="PR00691">
    <property type="entry name" value="ADHESINB"/>
</dbReference>
<dbReference type="GO" id="GO:0007155">
    <property type="term" value="P:cell adhesion"/>
    <property type="evidence" value="ECO:0007669"/>
    <property type="project" value="InterPro"/>
</dbReference>
<sequence length="309" mass="31904">MKRLRPVATALLLLGLASAPLTGCAQSAGSPATKPTVVVTTNILGDVTQQVLGDQVDVVTLMQPNADPHSFEISAQQAAQMGRADLLVSNGLGLEEGLQQHLDRATAAGAPALVAGEVIDVVPYAAGDAEGTPDPHFWTDPAGVIDVVDALEKVALSIDGIDAGKLAASAAAYRTELQDLDADMATAFAAIPAERRALVTNHHVFGYLAKRFDFRVVGAVIPGGTTLAAPSAADLRHLSKAIREAGVPTIFAESSQPDRLVQVLASEAGVDVKVAALFTESLTEPGGGADTYLAMMRANTERIVQGLTA</sequence>
<evidence type="ECO:0000313" key="7">
    <source>
        <dbReference type="EMBL" id="VDC25474.1"/>
    </source>
</evidence>
<evidence type="ECO:0000256" key="2">
    <source>
        <dbReference type="ARBA" id="ARBA00022448"/>
    </source>
</evidence>
<feature type="signal peptide" evidence="6">
    <location>
        <begin position="1"/>
        <end position="25"/>
    </location>
</feature>
<dbReference type="PANTHER" id="PTHR42953:SF1">
    <property type="entry name" value="METAL-BINDING PROTEIN HI_0362-RELATED"/>
    <property type="match status" value="1"/>
</dbReference>
<dbReference type="OrthoDB" id="9810636at2"/>
<dbReference type="GO" id="GO:0030001">
    <property type="term" value="P:metal ion transport"/>
    <property type="evidence" value="ECO:0007669"/>
    <property type="project" value="InterPro"/>
</dbReference>
<dbReference type="InterPro" id="IPR006129">
    <property type="entry name" value="AdhesinB"/>
</dbReference>
<dbReference type="InterPro" id="IPR006128">
    <property type="entry name" value="Lipoprotein_PsaA-like"/>
</dbReference>
<organism evidence="7 8">
    <name type="scientific">Arthrobacter ulcerisalmonis</name>
    <dbReference type="NCBI Taxonomy" id="2483813"/>
    <lineage>
        <taxon>Bacteria</taxon>
        <taxon>Bacillati</taxon>
        <taxon>Actinomycetota</taxon>
        <taxon>Actinomycetes</taxon>
        <taxon>Micrococcales</taxon>
        <taxon>Micrococcaceae</taxon>
        <taxon>Arthrobacter</taxon>
    </lineage>
</organism>
<evidence type="ECO:0000313" key="8">
    <source>
        <dbReference type="Proteomes" id="UP000280861"/>
    </source>
</evidence>
<comment type="similarity">
    <text evidence="5">Belongs to the bacterial solute-binding protein 9 family.</text>
</comment>
<keyword evidence="3" id="KW-0479">Metal-binding</keyword>
<dbReference type="InterPro" id="IPR006127">
    <property type="entry name" value="ZnuA-like"/>
</dbReference>
<dbReference type="NCBIfam" id="NF040870">
    <property type="entry name" value="AztC"/>
    <property type="match status" value="1"/>
</dbReference>
<accession>A0A3P5XD70</accession>
<dbReference type="PANTHER" id="PTHR42953">
    <property type="entry name" value="HIGH-AFFINITY ZINC UPTAKE SYSTEM PROTEIN ZNUA-RELATED"/>
    <property type="match status" value="1"/>
</dbReference>
<evidence type="ECO:0000256" key="6">
    <source>
        <dbReference type="SAM" id="SignalP"/>
    </source>
</evidence>
<dbReference type="Gene3D" id="3.40.50.1980">
    <property type="entry name" value="Nitrogenase molybdenum iron protein domain"/>
    <property type="match status" value="2"/>
</dbReference>
<feature type="chain" id="PRO_5018237975" evidence="6">
    <location>
        <begin position="26"/>
        <end position="309"/>
    </location>
</feature>
<dbReference type="AlphaFoldDB" id="A0A3P5XD70"/>
<reference evidence="7 8" key="1">
    <citation type="submission" date="2018-11" db="EMBL/GenBank/DDBJ databases">
        <authorList>
            <person name="Criscuolo A."/>
        </authorList>
    </citation>
    <scope>NUCLEOTIDE SEQUENCE [LARGE SCALE GENOMIC DNA]</scope>
    <source>
        <strain evidence="7">AT11b</strain>
    </source>
</reference>
<dbReference type="Proteomes" id="UP000280861">
    <property type="component" value="Unassembled WGS sequence"/>
</dbReference>
<dbReference type="SUPFAM" id="SSF53807">
    <property type="entry name" value="Helical backbone' metal receptor"/>
    <property type="match status" value="1"/>
</dbReference>
<gene>
    <name evidence="7" type="primary">ssaB</name>
    <name evidence="7" type="ORF">PSET11_01559</name>
</gene>
<dbReference type="GO" id="GO:0046872">
    <property type="term" value="F:metal ion binding"/>
    <property type="evidence" value="ECO:0007669"/>
    <property type="project" value="UniProtKB-KW"/>
</dbReference>
<evidence type="ECO:0000256" key="4">
    <source>
        <dbReference type="ARBA" id="ARBA00022729"/>
    </source>
</evidence>
<dbReference type="InterPro" id="IPR047701">
    <property type="entry name" value="AztC-like"/>
</dbReference>
<keyword evidence="8" id="KW-1185">Reference proteome</keyword>
<keyword evidence="2 5" id="KW-0813">Transport</keyword>
<dbReference type="InterPro" id="IPR050492">
    <property type="entry name" value="Bact_metal-bind_prot9"/>
</dbReference>
<keyword evidence="7" id="KW-0449">Lipoprotein</keyword>
<dbReference type="EMBL" id="UXAU01000021">
    <property type="protein sequence ID" value="VDC25474.1"/>
    <property type="molecule type" value="Genomic_DNA"/>
</dbReference>